<keyword evidence="3" id="KW-1185">Reference proteome</keyword>
<dbReference type="Gene3D" id="1.10.10.10">
    <property type="entry name" value="Winged helix-like DNA-binding domain superfamily/Winged helix DNA-binding domain"/>
    <property type="match status" value="1"/>
</dbReference>
<organism evidence="2 3">
    <name type="scientific">Dryococelus australis</name>
    <dbReference type="NCBI Taxonomy" id="614101"/>
    <lineage>
        <taxon>Eukaryota</taxon>
        <taxon>Metazoa</taxon>
        <taxon>Ecdysozoa</taxon>
        <taxon>Arthropoda</taxon>
        <taxon>Hexapoda</taxon>
        <taxon>Insecta</taxon>
        <taxon>Pterygota</taxon>
        <taxon>Neoptera</taxon>
        <taxon>Polyneoptera</taxon>
        <taxon>Phasmatodea</taxon>
        <taxon>Verophasmatodea</taxon>
        <taxon>Anareolatae</taxon>
        <taxon>Phasmatidae</taxon>
        <taxon>Eurycanthinae</taxon>
        <taxon>Dryococelus</taxon>
    </lineage>
</organism>
<dbReference type="SUPFAM" id="SSF46689">
    <property type="entry name" value="Homeodomain-like"/>
    <property type="match status" value="1"/>
</dbReference>
<comment type="subcellular location">
    <subcellularLocation>
        <location evidence="1">Nucleus</location>
    </subcellularLocation>
</comment>
<evidence type="ECO:0000256" key="1">
    <source>
        <dbReference type="ARBA" id="ARBA00004123"/>
    </source>
</evidence>
<accession>A0ABQ9IBB1</accession>
<evidence type="ECO:0008006" key="4">
    <source>
        <dbReference type="Google" id="ProtNLM"/>
    </source>
</evidence>
<gene>
    <name evidence="2" type="ORF">PR048_006128</name>
</gene>
<evidence type="ECO:0000313" key="3">
    <source>
        <dbReference type="Proteomes" id="UP001159363"/>
    </source>
</evidence>
<feature type="non-terminal residue" evidence="2">
    <location>
        <position position="290"/>
    </location>
</feature>
<dbReference type="Gene3D" id="3.30.420.10">
    <property type="entry name" value="Ribonuclease H-like superfamily/Ribonuclease H"/>
    <property type="match status" value="1"/>
</dbReference>
<dbReference type="InterPro" id="IPR036397">
    <property type="entry name" value="RNaseH_sf"/>
</dbReference>
<proteinExistence type="predicted"/>
<reference evidence="2 3" key="1">
    <citation type="submission" date="2023-02" db="EMBL/GenBank/DDBJ databases">
        <title>LHISI_Scaffold_Assembly.</title>
        <authorList>
            <person name="Stuart O.P."/>
            <person name="Cleave R."/>
            <person name="Magrath M.J.L."/>
            <person name="Mikheyev A.S."/>
        </authorList>
    </citation>
    <scope>NUCLEOTIDE SEQUENCE [LARGE SCALE GENOMIC DNA]</scope>
    <source>
        <strain evidence="2">Daus_M_001</strain>
        <tissue evidence="2">Leg muscle</tissue>
    </source>
</reference>
<dbReference type="InterPro" id="IPR009057">
    <property type="entry name" value="Homeodomain-like_sf"/>
</dbReference>
<dbReference type="InterPro" id="IPR036388">
    <property type="entry name" value="WH-like_DNA-bd_sf"/>
</dbReference>
<dbReference type="Proteomes" id="UP001159363">
    <property type="component" value="Chromosome 2"/>
</dbReference>
<evidence type="ECO:0000313" key="2">
    <source>
        <dbReference type="EMBL" id="KAJ8893530.1"/>
    </source>
</evidence>
<dbReference type="EMBL" id="JARBHB010000002">
    <property type="protein sequence ID" value="KAJ8893530.1"/>
    <property type="molecule type" value="Genomic_DNA"/>
</dbReference>
<comment type="caution">
    <text evidence="2">The sequence shown here is derived from an EMBL/GenBank/DDBJ whole genome shotgun (WGS) entry which is preliminary data.</text>
</comment>
<protein>
    <recommendedName>
        <fullName evidence="4">Transposase Tc1-like domain-containing protein</fullName>
    </recommendedName>
</protein>
<name>A0ABQ9IBB1_9NEOP</name>
<sequence>MAERQWVALSLQYDSIYDKRTGEISVPESTAVVRIFIDLPKATFNVRKAVNMHVRAVELFMFRVYSLSRHSLVKWANQVYPVRFKWRVIGMFKCNKSQRKIASVLNVSKTCVAKTIAKYRESGEVHDRRRSGRPKATSLMDDRVLARLTKQNWNASVPLLRTRLQEVCGKNVSVMTVSRQLRTQGLRSYMTAAVQRRGPLRTLFTPPYPCLPYTHREKFLPECLSSVVQQGGGSIIAWGCISMQGTGFIRFTGGYMDSKEYIETMKDTMLPSAHKLHGVTENLYRTNAIK</sequence>